<name>A0A553IHJ0_ACHLA</name>
<dbReference type="AlphaFoldDB" id="A0A553IHJ0"/>
<organism evidence="1 2">
    <name type="scientific">Acholeplasma laidlawii</name>
    <dbReference type="NCBI Taxonomy" id="2148"/>
    <lineage>
        <taxon>Bacteria</taxon>
        <taxon>Bacillati</taxon>
        <taxon>Mycoplasmatota</taxon>
        <taxon>Mollicutes</taxon>
        <taxon>Acholeplasmatales</taxon>
        <taxon>Acholeplasmataceae</taxon>
        <taxon>Acholeplasma</taxon>
    </lineage>
</organism>
<dbReference type="Proteomes" id="UP000315938">
    <property type="component" value="Unassembled WGS sequence"/>
</dbReference>
<protein>
    <submittedName>
        <fullName evidence="1">DUF1292 domain-containing protein</fullName>
    </submittedName>
</protein>
<dbReference type="Pfam" id="PF06949">
    <property type="entry name" value="DUF1292"/>
    <property type="match status" value="1"/>
</dbReference>
<reference evidence="1 2" key="1">
    <citation type="submission" date="2019-07" db="EMBL/GenBank/DDBJ databases">
        <title>Genome sequence of Acholeplasma laidlawii strain with increased resistance to erythromycin.</title>
        <authorList>
            <person name="Medvedeva E.S."/>
            <person name="Baranova N.B."/>
            <person name="Siniagina M.N."/>
            <person name="Mouzykantov A."/>
            <person name="Chernova O.A."/>
            <person name="Chernov V.M."/>
        </authorList>
    </citation>
    <scope>NUCLEOTIDE SEQUENCE [LARGE SCALE GENOMIC DNA]</scope>
    <source>
        <strain evidence="1 2">PG8REry</strain>
    </source>
</reference>
<accession>A0A553IHJ0</accession>
<evidence type="ECO:0000313" key="1">
    <source>
        <dbReference type="EMBL" id="TRX99665.1"/>
    </source>
</evidence>
<gene>
    <name evidence="1" type="ORF">FNV44_01090</name>
</gene>
<dbReference type="RefSeq" id="WP_012242848.1">
    <property type="nucleotide sequence ID" value="NZ_CP103951.1"/>
</dbReference>
<comment type="caution">
    <text evidence="1">The sequence shown here is derived from an EMBL/GenBank/DDBJ whole genome shotgun (WGS) entry which is preliminary data.</text>
</comment>
<sequence>MKKDNELIIITGDKEEKATILFTFEEEGKNYVVFEFDETEEVSAARFEPTQGEGIGQLMDIETEAEWDLVENVFNQYEKDLEDEELED</sequence>
<dbReference type="InterPro" id="IPR009711">
    <property type="entry name" value="UPF0473"/>
</dbReference>
<proteinExistence type="predicted"/>
<evidence type="ECO:0000313" key="2">
    <source>
        <dbReference type="Proteomes" id="UP000315938"/>
    </source>
</evidence>
<dbReference type="EMBL" id="VKID01000001">
    <property type="protein sequence ID" value="TRX99665.1"/>
    <property type="molecule type" value="Genomic_DNA"/>
</dbReference>
<dbReference type="GeneID" id="41339056"/>